<proteinExistence type="predicted"/>
<reference evidence="1 3" key="1">
    <citation type="journal article" date="2008" name="Science">
        <title>The Physcomitrella genome reveals evolutionary insights into the conquest of land by plants.</title>
        <authorList>
            <person name="Rensing S."/>
            <person name="Lang D."/>
            <person name="Zimmer A."/>
            <person name="Terry A."/>
            <person name="Salamov A."/>
            <person name="Shapiro H."/>
            <person name="Nishiyama T."/>
            <person name="Perroud P.-F."/>
            <person name="Lindquist E."/>
            <person name="Kamisugi Y."/>
            <person name="Tanahashi T."/>
            <person name="Sakakibara K."/>
            <person name="Fujita T."/>
            <person name="Oishi K."/>
            <person name="Shin-I T."/>
            <person name="Kuroki Y."/>
            <person name="Toyoda A."/>
            <person name="Suzuki Y."/>
            <person name="Hashimoto A."/>
            <person name="Yamaguchi K."/>
            <person name="Sugano A."/>
            <person name="Kohara Y."/>
            <person name="Fujiyama A."/>
            <person name="Anterola A."/>
            <person name="Aoki S."/>
            <person name="Ashton N."/>
            <person name="Barbazuk W.B."/>
            <person name="Barker E."/>
            <person name="Bennetzen J."/>
            <person name="Bezanilla M."/>
            <person name="Blankenship R."/>
            <person name="Cho S.H."/>
            <person name="Dutcher S."/>
            <person name="Estelle M."/>
            <person name="Fawcett J.A."/>
            <person name="Gundlach H."/>
            <person name="Hanada K."/>
            <person name="Heyl A."/>
            <person name="Hicks K.A."/>
            <person name="Hugh J."/>
            <person name="Lohr M."/>
            <person name="Mayer K."/>
            <person name="Melkozernov A."/>
            <person name="Murata T."/>
            <person name="Nelson D."/>
            <person name="Pils B."/>
            <person name="Prigge M."/>
            <person name="Reiss B."/>
            <person name="Renner T."/>
            <person name="Rombauts S."/>
            <person name="Rushton P."/>
            <person name="Sanderfoot A."/>
            <person name="Schween G."/>
            <person name="Shiu S.-H."/>
            <person name="Stueber K."/>
            <person name="Theodoulou F.L."/>
            <person name="Tu H."/>
            <person name="Van de Peer Y."/>
            <person name="Verrier P.J."/>
            <person name="Waters E."/>
            <person name="Wood A."/>
            <person name="Yang L."/>
            <person name="Cove D."/>
            <person name="Cuming A."/>
            <person name="Hasebe M."/>
            <person name="Lucas S."/>
            <person name="Mishler D.B."/>
            <person name="Reski R."/>
            <person name="Grigoriev I."/>
            <person name="Quatrano R.S."/>
            <person name="Boore J.L."/>
        </authorList>
    </citation>
    <scope>NUCLEOTIDE SEQUENCE [LARGE SCALE GENOMIC DNA]</scope>
    <source>
        <strain evidence="2 3">cv. Gransden 2004</strain>
    </source>
</reference>
<protein>
    <submittedName>
        <fullName evidence="1 2">Uncharacterized protein</fullName>
    </submittedName>
</protein>
<sequence>MHHCPPCKGTFFRHDHGWANKEWLTQWLPAQATECKTNMWHMSEHQGEVADAHFNCASSRGRKIPNPTSTLAIQRVSRVLS</sequence>
<evidence type="ECO:0000313" key="2">
    <source>
        <dbReference type="EnsemblPlants" id="Pp3c24_10890V3.1"/>
    </source>
</evidence>
<name>A0A2K1IGA6_PHYPA</name>
<dbReference type="Proteomes" id="UP000006727">
    <property type="component" value="Chromosome 24"/>
</dbReference>
<organism evidence="1">
    <name type="scientific">Physcomitrium patens</name>
    <name type="common">Spreading-leaved earth moss</name>
    <name type="synonym">Physcomitrella patens</name>
    <dbReference type="NCBI Taxonomy" id="3218"/>
    <lineage>
        <taxon>Eukaryota</taxon>
        <taxon>Viridiplantae</taxon>
        <taxon>Streptophyta</taxon>
        <taxon>Embryophyta</taxon>
        <taxon>Bryophyta</taxon>
        <taxon>Bryophytina</taxon>
        <taxon>Bryopsida</taxon>
        <taxon>Funariidae</taxon>
        <taxon>Funariales</taxon>
        <taxon>Funariaceae</taxon>
        <taxon>Physcomitrium</taxon>
    </lineage>
</organism>
<dbReference type="EMBL" id="ABEU02000024">
    <property type="protein sequence ID" value="PNR28310.1"/>
    <property type="molecule type" value="Genomic_DNA"/>
</dbReference>
<keyword evidence="3" id="KW-1185">Reference proteome</keyword>
<reference evidence="2" key="3">
    <citation type="submission" date="2020-12" db="UniProtKB">
        <authorList>
            <consortium name="EnsemblPlants"/>
        </authorList>
    </citation>
    <scope>IDENTIFICATION</scope>
</reference>
<gene>
    <name evidence="1" type="ORF">PHYPA_028902</name>
</gene>
<accession>A0A2K1IGA6</accession>
<dbReference type="EnsemblPlants" id="Pp3c24_10890V3.1">
    <property type="protein sequence ID" value="Pp3c24_10890V3.1"/>
    <property type="gene ID" value="Pp3c24_10890"/>
</dbReference>
<dbReference type="AlphaFoldDB" id="A0A2K1IGA6"/>
<dbReference type="Gramene" id="Pp3c24_10890V3.1">
    <property type="protein sequence ID" value="Pp3c24_10890V3.1"/>
    <property type="gene ID" value="Pp3c24_10890"/>
</dbReference>
<reference evidence="1 3" key="2">
    <citation type="journal article" date="2018" name="Plant J.">
        <title>The Physcomitrella patens chromosome-scale assembly reveals moss genome structure and evolution.</title>
        <authorList>
            <person name="Lang D."/>
            <person name="Ullrich K.K."/>
            <person name="Murat F."/>
            <person name="Fuchs J."/>
            <person name="Jenkins J."/>
            <person name="Haas F.B."/>
            <person name="Piednoel M."/>
            <person name="Gundlach H."/>
            <person name="Van Bel M."/>
            <person name="Meyberg R."/>
            <person name="Vives C."/>
            <person name="Morata J."/>
            <person name="Symeonidi A."/>
            <person name="Hiss M."/>
            <person name="Muchero W."/>
            <person name="Kamisugi Y."/>
            <person name="Saleh O."/>
            <person name="Blanc G."/>
            <person name="Decker E.L."/>
            <person name="van Gessel N."/>
            <person name="Grimwood J."/>
            <person name="Hayes R.D."/>
            <person name="Graham S.W."/>
            <person name="Gunter L.E."/>
            <person name="McDaniel S.F."/>
            <person name="Hoernstein S.N.W."/>
            <person name="Larsson A."/>
            <person name="Li F.W."/>
            <person name="Perroud P.F."/>
            <person name="Phillips J."/>
            <person name="Ranjan P."/>
            <person name="Rokshar D.S."/>
            <person name="Rothfels C.J."/>
            <person name="Schneider L."/>
            <person name="Shu S."/>
            <person name="Stevenson D.W."/>
            <person name="Thummler F."/>
            <person name="Tillich M."/>
            <person name="Villarreal Aguilar J.C."/>
            <person name="Widiez T."/>
            <person name="Wong G.K."/>
            <person name="Wymore A."/>
            <person name="Zhang Y."/>
            <person name="Zimmer A.D."/>
            <person name="Quatrano R.S."/>
            <person name="Mayer K.F.X."/>
            <person name="Goodstein D."/>
            <person name="Casacuberta J.M."/>
            <person name="Vandepoele K."/>
            <person name="Reski R."/>
            <person name="Cuming A.C."/>
            <person name="Tuskan G.A."/>
            <person name="Maumus F."/>
            <person name="Salse J."/>
            <person name="Schmutz J."/>
            <person name="Rensing S.A."/>
        </authorList>
    </citation>
    <scope>NUCLEOTIDE SEQUENCE [LARGE SCALE GENOMIC DNA]</scope>
    <source>
        <strain evidence="2 3">cv. Gransden 2004</strain>
    </source>
</reference>
<evidence type="ECO:0000313" key="3">
    <source>
        <dbReference type="Proteomes" id="UP000006727"/>
    </source>
</evidence>
<evidence type="ECO:0000313" key="1">
    <source>
        <dbReference type="EMBL" id="PNR28310.1"/>
    </source>
</evidence>
<dbReference type="InParanoid" id="A0A2K1IGA6"/>
<dbReference type="PaxDb" id="3218-PP1S16_190V6.1"/>